<evidence type="ECO:0000256" key="1">
    <source>
        <dbReference type="SAM" id="SignalP"/>
    </source>
</evidence>
<keyword evidence="1" id="KW-0732">Signal</keyword>
<feature type="signal peptide" evidence="1">
    <location>
        <begin position="1"/>
        <end position="28"/>
    </location>
</feature>
<name>A0A9P1BTZ1_9DINO</name>
<evidence type="ECO:0000313" key="4">
    <source>
        <dbReference type="Proteomes" id="UP001152797"/>
    </source>
</evidence>
<feature type="chain" id="PRO_5043269779" description="(2Fe-2S) ferredoxin domain-containing protein" evidence="1">
    <location>
        <begin position="29"/>
        <end position="153"/>
    </location>
</feature>
<dbReference type="AlphaFoldDB" id="A0A9P1BTZ1"/>
<evidence type="ECO:0008006" key="5">
    <source>
        <dbReference type="Google" id="ProtNLM"/>
    </source>
</evidence>
<dbReference type="EMBL" id="CAMXCT030000467">
    <property type="protein sequence ID" value="CAL4766539.1"/>
    <property type="molecule type" value="Genomic_DNA"/>
</dbReference>
<dbReference type="EMBL" id="CAMXCT020000467">
    <property type="protein sequence ID" value="CAL1132602.1"/>
    <property type="molecule type" value="Genomic_DNA"/>
</dbReference>
<protein>
    <recommendedName>
        <fullName evidence="5">(2Fe-2S) ferredoxin domain-containing protein</fullName>
    </recommendedName>
</protein>
<dbReference type="OrthoDB" id="433573at2759"/>
<gene>
    <name evidence="2" type="ORF">C1SCF055_LOCUS7196</name>
</gene>
<organism evidence="2">
    <name type="scientific">Cladocopium goreaui</name>
    <dbReference type="NCBI Taxonomy" id="2562237"/>
    <lineage>
        <taxon>Eukaryota</taxon>
        <taxon>Sar</taxon>
        <taxon>Alveolata</taxon>
        <taxon>Dinophyceae</taxon>
        <taxon>Suessiales</taxon>
        <taxon>Symbiodiniaceae</taxon>
        <taxon>Cladocopium</taxon>
    </lineage>
</organism>
<reference evidence="2" key="1">
    <citation type="submission" date="2022-10" db="EMBL/GenBank/DDBJ databases">
        <authorList>
            <person name="Chen Y."/>
            <person name="Dougan E. K."/>
            <person name="Chan C."/>
            <person name="Rhodes N."/>
            <person name="Thang M."/>
        </authorList>
    </citation>
    <scope>NUCLEOTIDE SEQUENCE</scope>
</reference>
<dbReference type="Proteomes" id="UP001152797">
    <property type="component" value="Unassembled WGS sequence"/>
</dbReference>
<evidence type="ECO:0000313" key="2">
    <source>
        <dbReference type="EMBL" id="CAI3979227.1"/>
    </source>
</evidence>
<reference evidence="3" key="2">
    <citation type="submission" date="2024-04" db="EMBL/GenBank/DDBJ databases">
        <authorList>
            <person name="Chen Y."/>
            <person name="Shah S."/>
            <person name="Dougan E. K."/>
            <person name="Thang M."/>
            <person name="Chan C."/>
        </authorList>
    </citation>
    <scope>NUCLEOTIDE SEQUENCE [LARGE SCALE GENOMIC DNA]</scope>
</reference>
<accession>A0A9P1BTZ1</accession>
<sequence length="153" mass="16273">MAQVGLKRQLALALLAAAIFTFSKRLPAANVQPPRFALRVCEKCVSRSAGNGYNPKGVLQQTAKMAAEAGWPAPNVEWGKCTGGCDYGPTVRLVKGDIAIPVAVEGMTEDEVSFKAFLAVQSEMEAERAFGLASRHIAESSADEPQPDIEIPA</sequence>
<comment type="caution">
    <text evidence="2">The sequence shown here is derived from an EMBL/GenBank/DDBJ whole genome shotgun (WGS) entry which is preliminary data.</text>
</comment>
<proteinExistence type="predicted"/>
<dbReference type="EMBL" id="CAMXCT010000467">
    <property type="protein sequence ID" value="CAI3979227.1"/>
    <property type="molecule type" value="Genomic_DNA"/>
</dbReference>
<keyword evidence="4" id="KW-1185">Reference proteome</keyword>
<evidence type="ECO:0000313" key="3">
    <source>
        <dbReference type="EMBL" id="CAL1132602.1"/>
    </source>
</evidence>